<reference evidence="3 4" key="1">
    <citation type="journal article" date="2013" name="Genome Biol.">
        <title>Genome of Acanthamoeba castellanii highlights extensive lateral gene transfer and early evolution of tyrosine kinase signaling.</title>
        <authorList>
            <person name="Clarke M."/>
            <person name="Lohan A.J."/>
            <person name="Liu B."/>
            <person name="Lagkouvardos I."/>
            <person name="Roy S."/>
            <person name="Zafar N."/>
            <person name="Bertelli C."/>
            <person name="Schilde C."/>
            <person name="Kianianmomeni A."/>
            <person name="Burglin T.R."/>
            <person name="Frech C."/>
            <person name="Turcotte B."/>
            <person name="Kopec K.O."/>
            <person name="Synnott J.M."/>
            <person name="Choo C."/>
            <person name="Paponov I."/>
            <person name="Finkler A."/>
            <person name="Soon Heng Tan C."/>
            <person name="Hutchins A.P."/>
            <person name="Weinmeier T."/>
            <person name="Rattei T."/>
            <person name="Chu J.S."/>
            <person name="Gimenez G."/>
            <person name="Irimia M."/>
            <person name="Rigden D.J."/>
            <person name="Fitzpatrick D.A."/>
            <person name="Lorenzo-Morales J."/>
            <person name="Bateman A."/>
            <person name="Chiu C.H."/>
            <person name="Tang P."/>
            <person name="Hegemann P."/>
            <person name="Fromm H."/>
            <person name="Raoult D."/>
            <person name="Greub G."/>
            <person name="Miranda-Saavedra D."/>
            <person name="Chen N."/>
            <person name="Nash P."/>
            <person name="Ginger M.L."/>
            <person name="Horn M."/>
            <person name="Schaap P."/>
            <person name="Caler L."/>
            <person name="Loftus B."/>
        </authorList>
    </citation>
    <scope>NUCLEOTIDE SEQUENCE [LARGE SCALE GENOMIC DNA]</scope>
    <source>
        <strain evidence="3 4">Neff</strain>
    </source>
</reference>
<dbReference type="InterPro" id="IPR050869">
    <property type="entry name" value="H3K4_H4K5_MeTrfase"/>
</dbReference>
<dbReference type="OrthoDB" id="20143at2759"/>
<dbReference type="PROSITE" id="PS50280">
    <property type="entry name" value="SET"/>
    <property type="match status" value="1"/>
</dbReference>
<dbReference type="Proteomes" id="UP000011083">
    <property type="component" value="Unassembled WGS sequence"/>
</dbReference>
<dbReference type="Gene3D" id="2.170.270.10">
    <property type="entry name" value="SET domain"/>
    <property type="match status" value="1"/>
</dbReference>
<dbReference type="CDD" id="cd20071">
    <property type="entry name" value="SET_SMYD"/>
    <property type="match status" value="1"/>
</dbReference>
<keyword evidence="4" id="KW-1185">Reference proteome</keyword>
<keyword evidence="3" id="KW-0808">Transferase</keyword>
<dbReference type="InterPro" id="IPR046341">
    <property type="entry name" value="SET_dom_sf"/>
</dbReference>
<keyword evidence="3" id="KW-0489">Methyltransferase</keyword>
<feature type="domain" description="SET" evidence="2">
    <location>
        <begin position="42"/>
        <end position="349"/>
    </location>
</feature>
<dbReference type="GeneID" id="14918393"/>
<evidence type="ECO:0000313" key="4">
    <source>
        <dbReference type="Proteomes" id="UP000011083"/>
    </source>
</evidence>
<dbReference type="SMART" id="SM00317">
    <property type="entry name" value="SET"/>
    <property type="match status" value="1"/>
</dbReference>
<dbReference type="PANTHER" id="PTHR12197">
    <property type="entry name" value="HISTONE-LYSINE N-METHYLTRANSFERASE SMYD"/>
    <property type="match status" value="1"/>
</dbReference>
<evidence type="ECO:0000313" key="3">
    <source>
        <dbReference type="EMBL" id="ELR17718.1"/>
    </source>
</evidence>
<dbReference type="VEuPathDB" id="AmoebaDB:ACA1_065060"/>
<protein>
    <submittedName>
        <fullName evidence="3">Histone-lysine N-methyltransferase</fullName>
    </submittedName>
</protein>
<feature type="region of interest" description="Disordered" evidence="1">
    <location>
        <begin position="101"/>
        <end position="176"/>
    </location>
</feature>
<feature type="region of interest" description="Disordered" evidence="1">
    <location>
        <begin position="1"/>
        <end position="29"/>
    </location>
</feature>
<evidence type="ECO:0000256" key="1">
    <source>
        <dbReference type="SAM" id="MobiDB-lite"/>
    </source>
</evidence>
<dbReference type="GO" id="GO:0005634">
    <property type="term" value="C:nucleus"/>
    <property type="evidence" value="ECO:0007669"/>
    <property type="project" value="TreeGrafter"/>
</dbReference>
<dbReference type="EMBL" id="KB007974">
    <property type="protein sequence ID" value="ELR17718.1"/>
    <property type="molecule type" value="Genomic_DNA"/>
</dbReference>
<dbReference type="AlphaFoldDB" id="L8GYV5"/>
<sequence length="419" mass="45248">MENAEAASKREGGIDEEKINLSGNESERELVGPSRYFADSGGWLGLAKSPSKGRYLVARRPIPAGQDLLFAEPYGVGVHESHKKRFCQGCYRFTHLPLASTQADEPPSEGHPDGATMAADASTQPQTGACADVSQAQPTSLTDQVVHDDGAPDVTTSTATAAEEKKQQQQQQQKDRLHPLQCPGLAFLASCKLTKDDKTVVRVLLHVLARRELEAIDGPPPAGGVSGKPRFADFLCLVANVPSLAISPDRYKGDMEVVRYVEKMLASCSLAHKYTSQELMEYISKIESNTFGMWSDKLVSMGMVLYAEGSYFNHSCAPNCGTRTGEGQAVQFVATHDIPAGDEVCIRYIDVDKPTTSRRSELLSHYHFTCMCPLCCADSSSSSSSASSSSAKTKHSHHPARPGKVGKKGKKVKAARKGK</sequence>
<feature type="compositionally biased region" description="Low complexity" evidence="1">
    <location>
        <begin position="379"/>
        <end position="391"/>
    </location>
</feature>
<proteinExistence type="predicted"/>
<feature type="region of interest" description="Disordered" evidence="1">
    <location>
        <begin position="379"/>
        <end position="419"/>
    </location>
</feature>
<name>L8GYV5_ACACF</name>
<dbReference type="SUPFAM" id="SSF82199">
    <property type="entry name" value="SET domain"/>
    <property type="match status" value="1"/>
</dbReference>
<gene>
    <name evidence="3" type="ORF">ACA1_065060</name>
</gene>
<feature type="compositionally biased region" description="Basic and acidic residues" evidence="1">
    <location>
        <begin position="7"/>
        <end position="29"/>
    </location>
</feature>
<dbReference type="GO" id="GO:0008168">
    <property type="term" value="F:methyltransferase activity"/>
    <property type="evidence" value="ECO:0007669"/>
    <property type="project" value="UniProtKB-KW"/>
</dbReference>
<dbReference type="KEGG" id="acan:ACA1_065060"/>
<evidence type="ECO:0000259" key="2">
    <source>
        <dbReference type="PROSITE" id="PS50280"/>
    </source>
</evidence>
<feature type="compositionally biased region" description="Basic residues" evidence="1">
    <location>
        <begin position="392"/>
        <end position="419"/>
    </location>
</feature>
<dbReference type="PANTHER" id="PTHR12197:SF294">
    <property type="entry name" value="POTENTIAL PROTEIN LYSINE METHYLTRANSFERASE SET6"/>
    <property type="match status" value="1"/>
</dbReference>
<organism evidence="3 4">
    <name type="scientific">Acanthamoeba castellanii (strain ATCC 30010 / Neff)</name>
    <dbReference type="NCBI Taxonomy" id="1257118"/>
    <lineage>
        <taxon>Eukaryota</taxon>
        <taxon>Amoebozoa</taxon>
        <taxon>Discosea</taxon>
        <taxon>Longamoebia</taxon>
        <taxon>Centramoebida</taxon>
        <taxon>Acanthamoebidae</taxon>
        <taxon>Acanthamoeba</taxon>
    </lineage>
</organism>
<dbReference type="GO" id="GO:0032259">
    <property type="term" value="P:methylation"/>
    <property type="evidence" value="ECO:0007669"/>
    <property type="project" value="UniProtKB-KW"/>
</dbReference>
<accession>L8GYV5</accession>
<dbReference type="InterPro" id="IPR001214">
    <property type="entry name" value="SET_dom"/>
</dbReference>
<feature type="compositionally biased region" description="Polar residues" evidence="1">
    <location>
        <begin position="134"/>
        <end position="143"/>
    </location>
</feature>
<dbReference type="OMA" id="HSHECEE"/>
<dbReference type="STRING" id="1257118.L8GYV5"/>
<feature type="compositionally biased region" description="Basic and acidic residues" evidence="1">
    <location>
        <begin position="162"/>
        <end position="176"/>
    </location>
</feature>
<dbReference type="RefSeq" id="XP_004339731.1">
    <property type="nucleotide sequence ID" value="XM_004339683.1"/>
</dbReference>
<dbReference type="Pfam" id="PF00856">
    <property type="entry name" value="SET"/>
    <property type="match status" value="1"/>
</dbReference>